<sequence>MESSRSLQKFQEVDTYCCQINCQQRRELHFPYNSPRRPKPPESDFFRTGGLGRGRAHRVLNLYISSDHSLSFASFTVCDASIDVIKIPKIKAPKLELL</sequence>
<protein>
    <submittedName>
        <fullName evidence="1">Uncharacterized protein</fullName>
    </submittedName>
</protein>
<organism evidence="1 2">
    <name type="scientific">Araneus ventricosus</name>
    <name type="common">Orbweaver spider</name>
    <name type="synonym">Epeira ventricosa</name>
    <dbReference type="NCBI Taxonomy" id="182803"/>
    <lineage>
        <taxon>Eukaryota</taxon>
        <taxon>Metazoa</taxon>
        <taxon>Ecdysozoa</taxon>
        <taxon>Arthropoda</taxon>
        <taxon>Chelicerata</taxon>
        <taxon>Arachnida</taxon>
        <taxon>Araneae</taxon>
        <taxon>Araneomorphae</taxon>
        <taxon>Entelegynae</taxon>
        <taxon>Araneoidea</taxon>
        <taxon>Araneidae</taxon>
        <taxon>Araneus</taxon>
    </lineage>
</organism>
<reference evidence="1 2" key="1">
    <citation type="journal article" date="2019" name="Sci. Rep.">
        <title>Orb-weaving spider Araneus ventricosus genome elucidates the spidroin gene catalogue.</title>
        <authorList>
            <person name="Kono N."/>
            <person name="Nakamura H."/>
            <person name="Ohtoshi R."/>
            <person name="Moran D.A.P."/>
            <person name="Shinohara A."/>
            <person name="Yoshida Y."/>
            <person name="Fujiwara M."/>
            <person name="Mori M."/>
            <person name="Tomita M."/>
            <person name="Arakawa K."/>
        </authorList>
    </citation>
    <scope>NUCLEOTIDE SEQUENCE [LARGE SCALE GENOMIC DNA]</scope>
</reference>
<evidence type="ECO:0000313" key="1">
    <source>
        <dbReference type="EMBL" id="GBM94598.1"/>
    </source>
</evidence>
<dbReference type="EMBL" id="BGPR01003983">
    <property type="protein sequence ID" value="GBM94598.1"/>
    <property type="molecule type" value="Genomic_DNA"/>
</dbReference>
<evidence type="ECO:0000313" key="2">
    <source>
        <dbReference type="Proteomes" id="UP000499080"/>
    </source>
</evidence>
<gene>
    <name evidence="1" type="ORF">AVEN_263550_1</name>
</gene>
<name>A0A4Y2JYM4_ARAVE</name>
<proteinExistence type="predicted"/>
<accession>A0A4Y2JYM4</accession>
<dbReference type="AlphaFoldDB" id="A0A4Y2JYM4"/>
<comment type="caution">
    <text evidence="1">The sequence shown here is derived from an EMBL/GenBank/DDBJ whole genome shotgun (WGS) entry which is preliminary data.</text>
</comment>
<keyword evidence="2" id="KW-1185">Reference proteome</keyword>
<dbReference type="Proteomes" id="UP000499080">
    <property type="component" value="Unassembled WGS sequence"/>
</dbReference>